<sequence>MHDSVVLRLEKPSKACGWPHKEFVPQKIETDRDTPIELPFEQNFDKFSRADRPPDSYALIAQYASLMVSLEKSGATVCCDRLLQEEQRYLKNSKIPRRPNCLRGLTKNLPWHMKRPKERFDMPKGDLFPKSEPFIIAPNRRMGRFHEDLSYGELFKTNYCAPRKGIKFFGCL</sequence>
<evidence type="ECO:0000313" key="1">
    <source>
        <dbReference type="EMBL" id="BES89356.1"/>
    </source>
</evidence>
<evidence type="ECO:0000313" key="2">
    <source>
        <dbReference type="Proteomes" id="UP001307889"/>
    </source>
</evidence>
<dbReference type="EMBL" id="AP028909">
    <property type="protein sequence ID" value="BES89356.1"/>
    <property type="molecule type" value="Genomic_DNA"/>
</dbReference>
<protein>
    <submittedName>
        <fullName evidence="1">Uncharacterized protein</fullName>
    </submittedName>
</protein>
<proteinExistence type="predicted"/>
<keyword evidence="2" id="KW-1185">Reference proteome</keyword>
<organism evidence="1 2">
    <name type="scientific">Nesidiocoris tenuis</name>
    <dbReference type="NCBI Taxonomy" id="355587"/>
    <lineage>
        <taxon>Eukaryota</taxon>
        <taxon>Metazoa</taxon>
        <taxon>Ecdysozoa</taxon>
        <taxon>Arthropoda</taxon>
        <taxon>Hexapoda</taxon>
        <taxon>Insecta</taxon>
        <taxon>Pterygota</taxon>
        <taxon>Neoptera</taxon>
        <taxon>Paraneoptera</taxon>
        <taxon>Hemiptera</taxon>
        <taxon>Heteroptera</taxon>
        <taxon>Panheteroptera</taxon>
        <taxon>Cimicomorpha</taxon>
        <taxon>Miridae</taxon>
        <taxon>Dicyphina</taxon>
        <taxon>Nesidiocoris</taxon>
    </lineage>
</organism>
<reference evidence="1 2" key="1">
    <citation type="submission" date="2023-09" db="EMBL/GenBank/DDBJ databases">
        <title>Nesidiocoris tenuis whole genome shotgun sequence.</title>
        <authorList>
            <person name="Shibata T."/>
            <person name="Shimoda M."/>
            <person name="Kobayashi T."/>
            <person name="Uehara T."/>
        </authorList>
    </citation>
    <scope>NUCLEOTIDE SEQUENCE [LARGE SCALE GENOMIC DNA]</scope>
    <source>
        <strain evidence="1 2">Japan</strain>
    </source>
</reference>
<accession>A0ABN7AEQ0</accession>
<gene>
    <name evidence="1" type="ORF">NTJ_02163</name>
</gene>
<dbReference type="Proteomes" id="UP001307889">
    <property type="component" value="Chromosome 1"/>
</dbReference>
<name>A0ABN7AEQ0_9HEMI</name>